<evidence type="ECO:0000313" key="2">
    <source>
        <dbReference type="EMBL" id="REE01986.1"/>
    </source>
</evidence>
<reference evidence="2 3" key="1">
    <citation type="submission" date="2018-07" db="EMBL/GenBank/DDBJ databases">
        <title>Genomic Encyclopedia of Type Strains, Phase IV (KMG-IV): sequencing the most valuable type-strain genomes for metagenomic binning, comparative biology and taxonomic classification.</title>
        <authorList>
            <person name="Goeker M."/>
        </authorList>
    </citation>
    <scope>NUCLEOTIDE SEQUENCE [LARGE SCALE GENOMIC DNA]</scope>
    <source>
        <strain evidence="2 3">DSM 4134</strain>
    </source>
</reference>
<dbReference type="AlphaFoldDB" id="A0A3D9L8I5"/>
<proteinExistence type="predicted"/>
<name>A0A3D9L8I5_MARFU</name>
<comment type="caution">
    <text evidence="2">The sequence shown here is derived from an EMBL/GenBank/DDBJ whole genome shotgun (WGS) entry which is preliminary data.</text>
</comment>
<accession>A0A3D9L8I5</accession>
<keyword evidence="1" id="KW-1133">Transmembrane helix</keyword>
<sequence>MVGCHLQVEQTQKMELSNTFEKAGKPKIMFNKDLLRLKEQFDEETLSLIEFRSLEQLCGIMSTYKGHAAQVQQENLKKYINFLLTFFQGETKSLNVQKQLYLQPVISYLSVSKGFWTSGWIPLFAVPGFLIDFILLILGVLEYLFFIPWFTLILTCYGYAYILKKKRQGKYLIR</sequence>
<organism evidence="2 3">
    <name type="scientific">Marinoscillum furvescens DSM 4134</name>
    <dbReference type="NCBI Taxonomy" id="1122208"/>
    <lineage>
        <taxon>Bacteria</taxon>
        <taxon>Pseudomonadati</taxon>
        <taxon>Bacteroidota</taxon>
        <taxon>Cytophagia</taxon>
        <taxon>Cytophagales</taxon>
        <taxon>Reichenbachiellaceae</taxon>
        <taxon>Marinoscillum</taxon>
    </lineage>
</organism>
<keyword evidence="1" id="KW-0812">Transmembrane</keyword>
<dbReference type="EMBL" id="QREG01000002">
    <property type="protein sequence ID" value="REE01986.1"/>
    <property type="molecule type" value="Genomic_DNA"/>
</dbReference>
<evidence type="ECO:0000256" key="1">
    <source>
        <dbReference type="SAM" id="Phobius"/>
    </source>
</evidence>
<dbReference type="Proteomes" id="UP000256779">
    <property type="component" value="Unassembled WGS sequence"/>
</dbReference>
<gene>
    <name evidence="2" type="ORF">C7460_1022</name>
</gene>
<feature type="transmembrane region" description="Helical" evidence="1">
    <location>
        <begin position="146"/>
        <end position="163"/>
    </location>
</feature>
<protein>
    <submittedName>
        <fullName evidence="2">Uncharacterized protein</fullName>
    </submittedName>
</protein>
<evidence type="ECO:0000313" key="3">
    <source>
        <dbReference type="Proteomes" id="UP000256779"/>
    </source>
</evidence>
<keyword evidence="3" id="KW-1185">Reference proteome</keyword>
<keyword evidence="1" id="KW-0472">Membrane</keyword>
<feature type="transmembrane region" description="Helical" evidence="1">
    <location>
        <begin position="120"/>
        <end position="140"/>
    </location>
</feature>